<evidence type="ECO:0000313" key="3">
    <source>
        <dbReference type="Proteomes" id="UP000295578"/>
    </source>
</evidence>
<comment type="caution">
    <text evidence="2">The sequence shown here is derived from an EMBL/GenBank/DDBJ whole genome shotgun (WGS) entry which is preliminary data.</text>
</comment>
<dbReference type="AlphaFoldDB" id="A0A4R5BQ36"/>
<evidence type="ECO:0000313" key="2">
    <source>
        <dbReference type="EMBL" id="TDD87503.1"/>
    </source>
</evidence>
<name>A0A4R5BQ36_9ACTN</name>
<dbReference type="PANTHER" id="PTHR22946:SF8">
    <property type="entry name" value="ACETYL XYLAN ESTERASE DOMAIN-CONTAINING PROTEIN"/>
    <property type="match status" value="1"/>
</dbReference>
<dbReference type="PANTHER" id="PTHR22946">
    <property type="entry name" value="DIENELACTONE HYDROLASE DOMAIN-CONTAINING PROTEIN-RELATED"/>
    <property type="match status" value="1"/>
</dbReference>
<dbReference type="Gene3D" id="3.40.50.1820">
    <property type="entry name" value="alpha/beta hydrolase"/>
    <property type="match status" value="1"/>
</dbReference>
<reference evidence="2 3" key="1">
    <citation type="submission" date="2019-03" db="EMBL/GenBank/DDBJ databases">
        <title>Draft genome sequences of novel Actinobacteria.</title>
        <authorList>
            <person name="Sahin N."/>
            <person name="Ay H."/>
            <person name="Saygin H."/>
        </authorList>
    </citation>
    <scope>NUCLEOTIDE SEQUENCE [LARGE SCALE GENOMIC DNA]</scope>
    <source>
        <strain evidence="2 3">DSM 45941</strain>
    </source>
</reference>
<dbReference type="InterPro" id="IPR050261">
    <property type="entry name" value="FrsA_esterase"/>
</dbReference>
<keyword evidence="3" id="KW-1185">Reference proteome</keyword>
<dbReference type="EMBL" id="SMKY01000023">
    <property type="protein sequence ID" value="TDD87503.1"/>
    <property type="molecule type" value="Genomic_DNA"/>
</dbReference>
<proteinExistence type="inferred from homology"/>
<dbReference type="SUPFAM" id="SSF53474">
    <property type="entry name" value="alpha/beta-Hydrolases"/>
    <property type="match status" value="1"/>
</dbReference>
<dbReference type="InterPro" id="IPR029058">
    <property type="entry name" value="AB_hydrolase_fold"/>
</dbReference>
<gene>
    <name evidence="2" type="ORF">E1293_07840</name>
</gene>
<accession>A0A4R5BQ36</accession>
<dbReference type="RefSeq" id="WP_132195378.1">
    <property type="nucleotide sequence ID" value="NZ_SMKY01000023.1"/>
</dbReference>
<dbReference type="OrthoDB" id="3668964at2"/>
<sequence length="360" mass="38264">MMPGEFAGLAEVAGRSRGLFPPSGPDLPGRLRDVLGVLELSAGDVRIERRWTAAGLAGEELSWTVGYGPRTRAFLLRPAGVAGPLPGVVAMHCHAGMKRAGKDKIADGPERPAPEVVRLRAELYAGRAYACELARRGFAVLAHDVFAWGSRRFPLPLAPDPDASEADRYDRAAREHEHVLEKTCTLLGTSFAGVIASEDLAAAAYLRSRADIESVSTIGLSGGGARAALLGVLDPAVSAVAVAAMVSSFQDLRAEHVAAHSWMLFPPGLTRLADWPGVVAARAPSPLLVLYAAADPLFPAQGMRRAHLQITEAYRKSPATYTGSFFNAPHCFDRPMQEAAFDWLADTVSASAARNPKPAN</sequence>
<dbReference type="Proteomes" id="UP000295578">
    <property type="component" value="Unassembled WGS sequence"/>
</dbReference>
<organism evidence="2 3">
    <name type="scientific">Actinomadura darangshiensis</name>
    <dbReference type="NCBI Taxonomy" id="705336"/>
    <lineage>
        <taxon>Bacteria</taxon>
        <taxon>Bacillati</taxon>
        <taxon>Actinomycetota</taxon>
        <taxon>Actinomycetes</taxon>
        <taxon>Streptosporangiales</taxon>
        <taxon>Thermomonosporaceae</taxon>
        <taxon>Actinomadura</taxon>
    </lineage>
</organism>
<protein>
    <submittedName>
        <fullName evidence="2">Acetylesterase</fullName>
    </submittedName>
</protein>
<comment type="similarity">
    <text evidence="1">Belongs to the AB hydrolase superfamily.</text>
</comment>
<evidence type="ECO:0000256" key="1">
    <source>
        <dbReference type="ARBA" id="ARBA00008645"/>
    </source>
</evidence>